<dbReference type="AlphaFoldDB" id="A0AAV5SXU3"/>
<reference evidence="5" key="1">
    <citation type="submission" date="2023-10" db="EMBL/GenBank/DDBJ databases">
        <title>Genome assembly of Pristionchus species.</title>
        <authorList>
            <person name="Yoshida K."/>
            <person name="Sommer R.J."/>
        </authorList>
    </citation>
    <scope>NUCLEOTIDE SEQUENCE</scope>
    <source>
        <strain evidence="5">RS0144</strain>
    </source>
</reference>
<evidence type="ECO:0000256" key="1">
    <source>
        <dbReference type="ARBA" id="ARBA00009995"/>
    </source>
</evidence>
<dbReference type="Proteomes" id="UP001432027">
    <property type="component" value="Unassembled WGS sequence"/>
</dbReference>
<name>A0AAV5SXU3_9BILA</name>
<keyword evidence="3" id="KW-0328">Glycosyltransferase</keyword>
<dbReference type="EC" id="2.4.1.17" evidence="2"/>
<accession>A0AAV5SXU3</accession>
<evidence type="ECO:0000313" key="5">
    <source>
        <dbReference type="EMBL" id="GMS88121.1"/>
    </source>
</evidence>
<evidence type="ECO:0000256" key="3">
    <source>
        <dbReference type="ARBA" id="ARBA00022676"/>
    </source>
</evidence>
<comment type="similarity">
    <text evidence="1">Belongs to the UDP-glycosyltransferase family.</text>
</comment>
<gene>
    <name evidence="5" type="ORF">PENTCL1PPCAC_10296</name>
</gene>
<dbReference type="SUPFAM" id="SSF53756">
    <property type="entry name" value="UDP-Glycosyltransferase/glycogen phosphorylase"/>
    <property type="match status" value="1"/>
</dbReference>
<keyword evidence="6" id="KW-1185">Reference proteome</keyword>
<evidence type="ECO:0000256" key="4">
    <source>
        <dbReference type="ARBA" id="ARBA00022679"/>
    </source>
</evidence>
<dbReference type="EMBL" id="BTSX01000003">
    <property type="protein sequence ID" value="GMS88121.1"/>
    <property type="molecule type" value="Genomic_DNA"/>
</dbReference>
<dbReference type="PANTHER" id="PTHR48043:SF23">
    <property type="entry name" value="UDP-GLUCURONOSYLTRANSFERASE"/>
    <property type="match status" value="1"/>
</dbReference>
<proteinExistence type="inferred from homology"/>
<comment type="caution">
    <text evidence="5">The sequence shown here is derived from an EMBL/GenBank/DDBJ whole genome shotgun (WGS) entry which is preliminary data.</text>
</comment>
<evidence type="ECO:0000256" key="2">
    <source>
        <dbReference type="ARBA" id="ARBA00012544"/>
    </source>
</evidence>
<dbReference type="PANTHER" id="PTHR48043">
    <property type="entry name" value="EG:EG0003.4 PROTEIN-RELATED"/>
    <property type="match status" value="1"/>
</dbReference>
<keyword evidence="4" id="KW-0808">Transferase</keyword>
<dbReference type="GO" id="GO:0015020">
    <property type="term" value="F:glucuronosyltransferase activity"/>
    <property type="evidence" value="ECO:0007669"/>
    <property type="project" value="UniProtKB-EC"/>
</dbReference>
<protein>
    <recommendedName>
        <fullName evidence="2">glucuronosyltransferase</fullName>
        <ecNumber evidence="2">2.4.1.17</ecNumber>
    </recommendedName>
</protein>
<evidence type="ECO:0000313" key="6">
    <source>
        <dbReference type="Proteomes" id="UP001432027"/>
    </source>
</evidence>
<sequence>MNVHSMWDRIVNIYANILIRLSFGTIRPAVAGSRIVYQSILFYENQEISSNSAFIFVNSEPLIDFAAPTLSKVIPIGGIGAKEPQPLDEKWEIILSKRRENVLISFGSSALSVNLPMPVKMSIIETAKSLPHVTFISKYEKDDDFTKDIASKVLGF</sequence>
<dbReference type="InterPro" id="IPR050271">
    <property type="entry name" value="UDP-glycosyltransferase"/>
</dbReference>
<organism evidence="5 6">
    <name type="scientific">Pristionchus entomophagus</name>
    <dbReference type="NCBI Taxonomy" id="358040"/>
    <lineage>
        <taxon>Eukaryota</taxon>
        <taxon>Metazoa</taxon>
        <taxon>Ecdysozoa</taxon>
        <taxon>Nematoda</taxon>
        <taxon>Chromadorea</taxon>
        <taxon>Rhabditida</taxon>
        <taxon>Rhabditina</taxon>
        <taxon>Diplogasteromorpha</taxon>
        <taxon>Diplogasteroidea</taxon>
        <taxon>Neodiplogasteridae</taxon>
        <taxon>Pristionchus</taxon>
    </lineage>
</organism>